<evidence type="ECO:0000256" key="6">
    <source>
        <dbReference type="ARBA" id="ARBA00023288"/>
    </source>
</evidence>
<dbReference type="InterPro" id="IPR005225">
    <property type="entry name" value="Small_GTP-bd"/>
</dbReference>
<dbReference type="PROSITE" id="PS51419">
    <property type="entry name" value="RAB"/>
    <property type="match status" value="1"/>
</dbReference>
<dbReference type="FunFam" id="3.40.50.300:FF:000751">
    <property type="entry name" value="Rab family GTPase, putative"/>
    <property type="match status" value="1"/>
</dbReference>
<evidence type="ECO:0000256" key="1">
    <source>
        <dbReference type="ARBA" id="ARBA00006270"/>
    </source>
</evidence>
<dbReference type="PANTHER" id="PTHR47981">
    <property type="entry name" value="RAB FAMILY"/>
    <property type="match status" value="1"/>
</dbReference>
<dbReference type="InterPro" id="IPR027417">
    <property type="entry name" value="P-loop_NTPase"/>
</dbReference>
<dbReference type="InterPro" id="IPR001806">
    <property type="entry name" value="Small_GTPase"/>
</dbReference>
<comment type="caution">
    <text evidence="9">The sequence shown here is derived from an EMBL/GenBank/DDBJ whole genome shotgun (WGS) entry which is preliminary data.</text>
</comment>
<dbReference type="GO" id="GO:0005525">
    <property type="term" value="F:GTP binding"/>
    <property type="evidence" value="ECO:0007669"/>
    <property type="project" value="UniProtKB-KW"/>
</dbReference>
<dbReference type="PANTHER" id="PTHR47981:SF20">
    <property type="entry name" value="RAS-RELATED PROTEIN RAB-7A"/>
    <property type="match status" value="1"/>
</dbReference>
<dbReference type="SUPFAM" id="SSF52540">
    <property type="entry name" value="P-loop containing nucleoside triphosphate hydrolases"/>
    <property type="match status" value="1"/>
</dbReference>
<dbReference type="Proteomes" id="UP000187209">
    <property type="component" value="Unassembled WGS sequence"/>
</dbReference>
<evidence type="ECO:0000256" key="2">
    <source>
        <dbReference type="ARBA" id="ARBA00022448"/>
    </source>
</evidence>
<dbReference type="Pfam" id="PF00071">
    <property type="entry name" value="Ras"/>
    <property type="match status" value="1"/>
</dbReference>
<dbReference type="GO" id="GO:0005764">
    <property type="term" value="C:lysosome"/>
    <property type="evidence" value="ECO:0007669"/>
    <property type="project" value="UniProtKB-ARBA"/>
</dbReference>
<dbReference type="SMART" id="SM00176">
    <property type="entry name" value="RAN"/>
    <property type="match status" value="1"/>
</dbReference>
<dbReference type="NCBIfam" id="TIGR00231">
    <property type="entry name" value="small_GTP"/>
    <property type="match status" value="1"/>
</dbReference>
<proteinExistence type="inferred from homology"/>
<keyword evidence="10" id="KW-1185">Reference proteome</keyword>
<evidence type="ECO:0000256" key="8">
    <source>
        <dbReference type="ARBA" id="ARBA00067801"/>
    </source>
</evidence>
<evidence type="ECO:0000256" key="7">
    <source>
        <dbReference type="ARBA" id="ARBA00023289"/>
    </source>
</evidence>
<keyword evidence="7" id="KW-0636">Prenylation</keyword>
<dbReference type="SMART" id="SM00174">
    <property type="entry name" value="RHO"/>
    <property type="match status" value="1"/>
</dbReference>
<keyword evidence="5" id="KW-0342">GTP-binding</keyword>
<dbReference type="GO" id="GO:0015031">
    <property type="term" value="P:protein transport"/>
    <property type="evidence" value="ECO:0007669"/>
    <property type="project" value="UniProtKB-KW"/>
</dbReference>
<dbReference type="GO" id="GO:0003924">
    <property type="term" value="F:GTPase activity"/>
    <property type="evidence" value="ECO:0007669"/>
    <property type="project" value="InterPro"/>
</dbReference>
<keyword evidence="2" id="KW-0813">Transport</keyword>
<comment type="similarity">
    <text evidence="1">Belongs to the small GTPase superfamily. Rab family.</text>
</comment>
<evidence type="ECO:0000256" key="4">
    <source>
        <dbReference type="ARBA" id="ARBA00022927"/>
    </source>
</evidence>
<dbReference type="PROSITE" id="PS51421">
    <property type="entry name" value="RAS"/>
    <property type="match status" value="1"/>
</dbReference>
<dbReference type="AlphaFoldDB" id="A0A1R2CCM4"/>
<dbReference type="EMBL" id="MPUH01000196">
    <property type="protein sequence ID" value="OMJ86735.1"/>
    <property type="molecule type" value="Genomic_DNA"/>
</dbReference>
<dbReference type="SMART" id="SM00173">
    <property type="entry name" value="RAS"/>
    <property type="match status" value="1"/>
</dbReference>
<dbReference type="OrthoDB" id="1436450at2759"/>
<dbReference type="Gene3D" id="3.40.50.300">
    <property type="entry name" value="P-loop containing nucleotide triphosphate hydrolases"/>
    <property type="match status" value="1"/>
</dbReference>
<evidence type="ECO:0000313" key="9">
    <source>
        <dbReference type="EMBL" id="OMJ86735.1"/>
    </source>
</evidence>
<dbReference type="GO" id="GO:0002682">
    <property type="term" value="P:regulation of immune system process"/>
    <property type="evidence" value="ECO:0007669"/>
    <property type="project" value="UniProtKB-ARBA"/>
</dbReference>
<keyword evidence="4" id="KW-0653">Protein transport</keyword>
<protein>
    <recommendedName>
        <fullName evidence="8">Ras-related protein Rab-7b</fullName>
    </recommendedName>
</protein>
<organism evidence="9 10">
    <name type="scientific">Stentor coeruleus</name>
    <dbReference type="NCBI Taxonomy" id="5963"/>
    <lineage>
        <taxon>Eukaryota</taxon>
        <taxon>Sar</taxon>
        <taxon>Alveolata</taxon>
        <taxon>Ciliophora</taxon>
        <taxon>Postciliodesmatophora</taxon>
        <taxon>Heterotrichea</taxon>
        <taxon>Heterotrichida</taxon>
        <taxon>Stentoridae</taxon>
        <taxon>Stentor</taxon>
    </lineage>
</organism>
<dbReference type="GO" id="GO:0030139">
    <property type="term" value="C:endocytic vesicle"/>
    <property type="evidence" value="ECO:0007669"/>
    <property type="project" value="UniProtKB-ARBA"/>
</dbReference>
<dbReference type="PROSITE" id="PS51420">
    <property type="entry name" value="RHO"/>
    <property type="match status" value="1"/>
</dbReference>
<reference evidence="9 10" key="1">
    <citation type="submission" date="2016-11" db="EMBL/GenBank/DDBJ databases">
        <title>The macronuclear genome of Stentor coeruleus: a giant cell with tiny introns.</title>
        <authorList>
            <person name="Slabodnick M."/>
            <person name="Ruby J.G."/>
            <person name="Reiff S.B."/>
            <person name="Swart E.C."/>
            <person name="Gosai S."/>
            <person name="Prabakaran S."/>
            <person name="Witkowska E."/>
            <person name="Larue G.E."/>
            <person name="Fisher S."/>
            <person name="Freeman R.M."/>
            <person name="Gunawardena J."/>
            <person name="Chu W."/>
            <person name="Stover N.A."/>
            <person name="Gregory B.D."/>
            <person name="Nowacki M."/>
            <person name="Derisi J."/>
            <person name="Roy S.W."/>
            <person name="Marshall W.F."/>
            <person name="Sood P."/>
        </authorList>
    </citation>
    <scope>NUCLEOTIDE SEQUENCE [LARGE SCALE GENOMIC DNA]</scope>
    <source>
        <strain evidence="9">WM001</strain>
    </source>
</reference>
<gene>
    <name evidence="9" type="ORF">SteCoe_11671</name>
</gene>
<dbReference type="GO" id="GO:0005770">
    <property type="term" value="C:late endosome"/>
    <property type="evidence" value="ECO:0007669"/>
    <property type="project" value="UniProtKB-ARBA"/>
</dbReference>
<evidence type="ECO:0000256" key="5">
    <source>
        <dbReference type="ARBA" id="ARBA00023134"/>
    </source>
</evidence>
<keyword evidence="3" id="KW-0547">Nucleotide-binding</keyword>
<evidence type="ECO:0000313" key="10">
    <source>
        <dbReference type="Proteomes" id="UP000187209"/>
    </source>
</evidence>
<name>A0A1R2CCM4_9CILI</name>
<evidence type="ECO:0000256" key="3">
    <source>
        <dbReference type="ARBA" id="ARBA00022741"/>
    </source>
</evidence>
<dbReference type="PRINTS" id="PR00449">
    <property type="entry name" value="RASTRNSFRMNG"/>
</dbReference>
<keyword evidence="6" id="KW-0449">Lipoprotein</keyword>
<dbReference type="SMART" id="SM00175">
    <property type="entry name" value="RAB"/>
    <property type="match status" value="1"/>
</dbReference>
<sequence length="201" mass="22803">MAKNRSQLKIVVLGDSNVGKTSLLNRFVKSEFSQNYKATIGADFMSKEIIIDEKHISLQVWDTAGQERFQSLGATFYRGADACILVYDITSKNSFDSIISWKQEFLNQCGPRQPETFPFIVLGNKCDLEKDRVVSIAKSNQWAKDHELPLIETSAKDDVRIQDAFVEVSRMAMKREIKEPVIRPAALKINEKPKAQVKKCC</sequence>
<accession>A0A1R2CCM4</accession>